<name>A0A6P7GVD9_DIAVI</name>
<dbReference type="RefSeq" id="XP_028149338.1">
    <property type="nucleotide sequence ID" value="XM_028293537.1"/>
</dbReference>
<feature type="region of interest" description="Disordered" evidence="1">
    <location>
        <begin position="183"/>
        <end position="245"/>
    </location>
</feature>
<proteinExistence type="predicted"/>
<evidence type="ECO:0000313" key="2">
    <source>
        <dbReference type="RefSeq" id="XP_028149338.1"/>
    </source>
</evidence>
<dbReference type="AlphaFoldDB" id="A0A6P7GVD9"/>
<dbReference type="InterPro" id="IPR036875">
    <property type="entry name" value="Znf_CCHC_sf"/>
</dbReference>
<sequence>MVDTFFSEDYLKDAIISEKQVVNVQRMQRKITNSDGTTQLVPRQIIIVEFLGNEVPQNIIINLCNFVVDPYVHPVVQCYKCLMYGHSSRLCKSKESKCKKCTDTSHTEENCSGNNLCIYCKTNEHTSLSRKCPIYEKQRKIKTIMATENINFKEAEQLHNNPNYAKITTNNRFAILNNITNFPSLPNPTNNTSNFTLNNPAKRFSNTTNTANKRKATSPPILPHSSASTSKRPTPKSNPIIPNPYRDEFIDYKEKLILLVTSHINQLIDTTNQSQPICNLENELRKLISNNLEDTGTNTETDNIGTSLNDSSH</sequence>
<dbReference type="SUPFAM" id="SSF57756">
    <property type="entry name" value="Retrovirus zinc finger-like domains"/>
    <property type="match status" value="1"/>
</dbReference>
<accession>A0A6P7GVD9</accession>
<dbReference type="GO" id="GO:0008270">
    <property type="term" value="F:zinc ion binding"/>
    <property type="evidence" value="ECO:0007669"/>
    <property type="project" value="InterPro"/>
</dbReference>
<feature type="compositionally biased region" description="Low complexity" evidence="1">
    <location>
        <begin position="183"/>
        <end position="211"/>
    </location>
</feature>
<gene>
    <name evidence="2" type="primary">LOC114342747</name>
</gene>
<dbReference type="GO" id="GO:0003676">
    <property type="term" value="F:nucleic acid binding"/>
    <property type="evidence" value="ECO:0007669"/>
    <property type="project" value="InterPro"/>
</dbReference>
<organism evidence="2">
    <name type="scientific">Diabrotica virgifera virgifera</name>
    <name type="common">western corn rootworm</name>
    <dbReference type="NCBI Taxonomy" id="50390"/>
    <lineage>
        <taxon>Eukaryota</taxon>
        <taxon>Metazoa</taxon>
        <taxon>Ecdysozoa</taxon>
        <taxon>Arthropoda</taxon>
        <taxon>Hexapoda</taxon>
        <taxon>Insecta</taxon>
        <taxon>Pterygota</taxon>
        <taxon>Neoptera</taxon>
        <taxon>Endopterygota</taxon>
        <taxon>Coleoptera</taxon>
        <taxon>Polyphaga</taxon>
        <taxon>Cucujiformia</taxon>
        <taxon>Chrysomeloidea</taxon>
        <taxon>Chrysomelidae</taxon>
        <taxon>Galerucinae</taxon>
        <taxon>Diabroticina</taxon>
        <taxon>Diabroticites</taxon>
        <taxon>Diabrotica</taxon>
    </lineage>
</organism>
<dbReference type="InParanoid" id="A0A6P7GVD9"/>
<dbReference type="Gene3D" id="4.10.60.10">
    <property type="entry name" value="Zinc finger, CCHC-type"/>
    <property type="match status" value="1"/>
</dbReference>
<protein>
    <submittedName>
        <fullName evidence="2">Uncharacterized protein</fullName>
    </submittedName>
</protein>
<feature type="region of interest" description="Disordered" evidence="1">
    <location>
        <begin position="291"/>
        <end position="313"/>
    </location>
</feature>
<reference evidence="2" key="1">
    <citation type="submission" date="2025-08" db="UniProtKB">
        <authorList>
            <consortium name="RefSeq"/>
        </authorList>
    </citation>
    <scope>IDENTIFICATION</scope>
    <source>
        <tissue evidence="2">Whole insect</tissue>
    </source>
</reference>
<feature type="compositionally biased region" description="Polar residues" evidence="1">
    <location>
        <begin position="225"/>
        <end position="237"/>
    </location>
</feature>
<evidence type="ECO:0000256" key="1">
    <source>
        <dbReference type="SAM" id="MobiDB-lite"/>
    </source>
</evidence>